<dbReference type="eggNOG" id="COG0596">
    <property type="taxonomic scope" value="Bacteria"/>
</dbReference>
<name>A0A0R1FCI4_9LACO</name>
<feature type="domain" description="AB hydrolase-1" evidence="1">
    <location>
        <begin position="22"/>
        <end position="250"/>
    </location>
</feature>
<dbReference type="GO" id="GO:0016787">
    <property type="term" value="F:hydrolase activity"/>
    <property type="evidence" value="ECO:0007669"/>
    <property type="project" value="UniProtKB-KW"/>
</dbReference>
<dbReference type="SUPFAM" id="SSF53474">
    <property type="entry name" value="alpha/beta-Hydrolases"/>
    <property type="match status" value="1"/>
</dbReference>
<protein>
    <submittedName>
        <fullName evidence="2">Alpha beta superfamily hydrolase</fullName>
    </submittedName>
</protein>
<dbReference type="InterPro" id="IPR029058">
    <property type="entry name" value="AB_hydrolase_fold"/>
</dbReference>
<dbReference type="Pfam" id="PF12697">
    <property type="entry name" value="Abhydrolase_6"/>
    <property type="match status" value="1"/>
</dbReference>
<dbReference type="InterPro" id="IPR000073">
    <property type="entry name" value="AB_hydrolase_1"/>
</dbReference>
<dbReference type="EMBL" id="AZCN01000027">
    <property type="protein sequence ID" value="KRK16922.1"/>
    <property type="molecule type" value="Genomic_DNA"/>
</dbReference>
<dbReference type="InterPro" id="IPR050228">
    <property type="entry name" value="Carboxylesterase_BioH"/>
</dbReference>
<dbReference type="AlphaFoldDB" id="A0A0R1FCI4"/>
<dbReference type="Gene3D" id="3.40.50.1820">
    <property type="entry name" value="alpha/beta hydrolase"/>
    <property type="match status" value="1"/>
</dbReference>
<gene>
    <name evidence="2" type="ORF">FD22_GL001047</name>
</gene>
<keyword evidence="2" id="KW-0378">Hydrolase</keyword>
<sequence>MKHHLADGTELVVDIQGQRRPIIFLNGFGGYLEIWTAQLRPLLANGYQTIRFNYRGQGGSSGGYAASIATLACDLADLWSSLNVTRPVIVAHSMGASVLWALRADFPQLVPQAQVIVDQSPKMLNAADWQFGFCDATASNYQKYLTQARGHETLHGLVPEVMRPLISAQLKAPFKRQQAHMLLETHFQADWRAQVQIEQVPTLFISAQQSPYFASGFGKWAAALNAKIQAVTIADCGHDIMAEVPAAFNQTLRHFLRQTC</sequence>
<dbReference type="GeneID" id="65915991"/>
<dbReference type="Proteomes" id="UP000051181">
    <property type="component" value="Unassembled WGS sequence"/>
</dbReference>
<organism evidence="2 3">
    <name type="scientific">Loigolactobacillus coryniformis subsp. coryniformis KCTC 3167 = DSM 20001</name>
    <dbReference type="NCBI Taxonomy" id="913848"/>
    <lineage>
        <taxon>Bacteria</taxon>
        <taxon>Bacillati</taxon>
        <taxon>Bacillota</taxon>
        <taxon>Bacilli</taxon>
        <taxon>Lactobacillales</taxon>
        <taxon>Lactobacillaceae</taxon>
        <taxon>Loigolactobacillus</taxon>
    </lineage>
</organism>
<accession>A0A0R1FCI4</accession>
<evidence type="ECO:0000313" key="3">
    <source>
        <dbReference type="Proteomes" id="UP000051181"/>
    </source>
</evidence>
<dbReference type="PANTHER" id="PTHR43194">
    <property type="entry name" value="HYDROLASE ALPHA/BETA FOLD FAMILY"/>
    <property type="match status" value="1"/>
</dbReference>
<reference evidence="2 3" key="1">
    <citation type="journal article" date="2015" name="Genome Announc.">
        <title>Expanding the biotechnology potential of lactobacilli through comparative genomics of 213 strains and associated genera.</title>
        <authorList>
            <person name="Sun Z."/>
            <person name="Harris H.M."/>
            <person name="McCann A."/>
            <person name="Guo C."/>
            <person name="Argimon S."/>
            <person name="Zhang W."/>
            <person name="Yang X."/>
            <person name="Jeffery I.B."/>
            <person name="Cooney J.C."/>
            <person name="Kagawa T.F."/>
            <person name="Liu W."/>
            <person name="Song Y."/>
            <person name="Salvetti E."/>
            <person name="Wrobel A."/>
            <person name="Rasinkangas P."/>
            <person name="Parkhill J."/>
            <person name="Rea M.C."/>
            <person name="O'Sullivan O."/>
            <person name="Ritari J."/>
            <person name="Douillard F.P."/>
            <person name="Paul Ross R."/>
            <person name="Yang R."/>
            <person name="Briner A.E."/>
            <person name="Felis G.E."/>
            <person name="de Vos W.M."/>
            <person name="Barrangou R."/>
            <person name="Klaenhammer T.R."/>
            <person name="Caufield P.W."/>
            <person name="Cui Y."/>
            <person name="Zhang H."/>
            <person name="O'Toole P.W."/>
        </authorList>
    </citation>
    <scope>NUCLEOTIDE SEQUENCE [LARGE SCALE GENOMIC DNA]</scope>
    <source>
        <strain evidence="2 3">DSM 20001</strain>
    </source>
</reference>
<dbReference type="PANTHER" id="PTHR43194:SF2">
    <property type="entry name" value="PEROXISOMAL MEMBRANE PROTEIN LPX1"/>
    <property type="match status" value="1"/>
</dbReference>
<dbReference type="RefSeq" id="WP_010011477.1">
    <property type="nucleotide sequence ID" value="NZ_AZCN01000027.1"/>
</dbReference>
<evidence type="ECO:0000313" key="2">
    <source>
        <dbReference type="EMBL" id="KRK16922.1"/>
    </source>
</evidence>
<dbReference type="PATRIC" id="fig|913848.6.peg.1079"/>
<evidence type="ECO:0000259" key="1">
    <source>
        <dbReference type="Pfam" id="PF12697"/>
    </source>
</evidence>
<comment type="caution">
    <text evidence="2">The sequence shown here is derived from an EMBL/GenBank/DDBJ whole genome shotgun (WGS) entry which is preliminary data.</text>
</comment>
<proteinExistence type="predicted"/>